<dbReference type="PANTHER" id="PTHR22878:SF66">
    <property type="entry name" value="DYNEIN AXONEMAL HEAVY CHAIN 7"/>
    <property type="match status" value="1"/>
</dbReference>
<comment type="caution">
    <text evidence="7">The sequence shown here is derived from an EMBL/GenBank/DDBJ whole genome shotgun (WGS) entry which is preliminary data.</text>
</comment>
<dbReference type="InterPro" id="IPR026983">
    <property type="entry name" value="DHC"/>
</dbReference>
<dbReference type="Gene3D" id="1.20.920.20">
    <property type="match status" value="2"/>
</dbReference>
<comment type="similarity">
    <text evidence="1">Belongs to the dynein heavy chain family.</text>
</comment>
<protein>
    <recommendedName>
        <fullName evidence="9">Dynein heavy chain AAA module D4 domain-containing protein</fullName>
    </recommendedName>
</protein>
<dbReference type="PANTHER" id="PTHR22878">
    <property type="entry name" value="DYNEIN HEAVY CHAIN 6, AXONEMAL-LIKE-RELATED"/>
    <property type="match status" value="1"/>
</dbReference>
<dbReference type="GO" id="GO:0030286">
    <property type="term" value="C:dynein complex"/>
    <property type="evidence" value="ECO:0007669"/>
    <property type="project" value="InterPro"/>
</dbReference>
<dbReference type="GO" id="GO:0045505">
    <property type="term" value="F:dynein intermediate chain binding"/>
    <property type="evidence" value="ECO:0007669"/>
    <property type="project" value="InterPro"/>
</dbReference>
<dbReference type="InterPro" id="IPR035706">
    <property type="entry name" value="AAA_9"/>
</dbReference>
<dbReference type="EMBL" id="NHOQ01001193">
    <property type="protein sequence ID" value="PWA26229.1"/>
    <property type="molecule type" value="Genomic_DNA"/>
</dbReference>
<dbReference type="Pfam" id="PF12781">
    <property type="entry name" value="AAA_9"/>
    <property type="match status" value="1"/>
</dbReference>
<dbReference type="GO" id="GO:0051959">
    <property type="term" value="F:dynein light intermediate chain binding"/>
    <property type="evidence" value="ECO:0007669"/>
    <property type="project" value="InterPro"/>
</dbReference>
<dbReference type="Pfam" id="PF12780">
    <property type="entry name" value="AAA_8"/>
    <property type="match status" value="1"/>
</dbReference>
<evidence type="ECO:0000259" key="3">
    <source>
        <dbReference type="Pfam" id="PF12777"/>
    </source>
</evidence>
<dbReference type="InterPro" id="IPR027417">
    <property type="entry name" value="P-loop_NTPase"/>
</dbReference>
<gene>
    <name evidence="7" type="ORF">CCH79_00013740</name>
</gene>
<dbReference type="Gene3D" id="1.20.920.30">
    <property type="match status" value="1"/>
</dbReference>
<organism evidence="7 8">
    <name type="scientific">Gambusia affinis</name>
    <name type="common">Western mosquitofish</name>
    <name type="synonym">Heterandria affinis</name>
    <dbReference type="NCBI Taxonomy" id="33528"/>
    <lineage>
        <taxon>Eukaryota</taxon>
        <taxon>Metazoa</taxon>
        <taxon>Chordata</taxon>
        <taxon>Craniata</taxon>
        <taxon>Vertebrata</taxon>
        <taxon>Euteleostomi</taxon>
        <taxon>Actinopterygii</taxon>
        <taxon>Neopterygii</taxon>
        <taxon>Teleostei</taxon>
        <taxon>Neoteleostei</taxon>
        <taxon>Acanthomorphata</taxon>
        <taxon>Ovalentaria</taxon>
        <taxon>Atherinomorphae</taxon>
        <taxon>Cyprinodontiformes</taxon>
        <taxon>Poeciliidae</taxon>
        <taxon>Poeciliinae</taxon>
        <taxon>Gambusia</taxon>
    </lineage>
</organism>
<sequence>MPYLLPAHGAASLPLLWSRIRLGPDFLLTRLQKDVYSPLFISFSAQTTAAQTQNLIISKLDKRRKGTYGPPMGKKMVVFVDDVNMPAREVYGAQPPVELLRQWLDHWNWYDLKDCSMIRLLDIQIMCAMGPPGGGRNPVTPRFLRHFNVATINEFDEKTMFTIFSRITDWHFTIRFPFPSYIASLTSDIVNSTLSVYREATKNLLPTPAKSHYLFNLRDVSRVIQGICLSRPESAEEPSVIKRLWVHEVTEENSPSGHDPNLQSHTDPVAKVVAPKKAKLAEAEGELKIAMDALHIKQAALKEVQDKLAKLEETLEANKNKKADLEFQVPNLFAVDEKQEICEKMRVLDRQRDRDKQTDGSPLALFNMFLERCRTQLHVVLAMSPIGDAFRDRLRRFPALINCCTINWFQPWPEDALQAVADRFLEDVEMTDQYRQGCIQMCKRFHTSTMELSARFLDELQRHNYVTPTSYLELISTFKNLLRTKRTEVMQLKYRYKVGLEKLQSAADQVATMQVELEALQPQLLVASKQVDEMMVVIEHESKEVAATEKVVKEDEAVSNEQAMAAKAIKDECDADLAEATPILQSALDALNTLTPQSQSLWRRVAGRRAAFREFDTSRASRAKHRLQLTPSTRFHKVDLCSKKLERAEQLIGGLGGEKTRWSEMAFNLGLLYNNLTGDMLISSGIVAYLGAFTSKYRQDQIEQWLEMCKVMEIPCSSNMSLTSSLGDPVKIQAWNIAGLPSDSFSIENGIIISNARRWPLMIDPQGQANKWVKNMEKANNLHVIKLSDSDFVRTLENCIQFGNPGLSFPSFISAVPAPATRCHSSPHRLLLSFVLVSAEGN</sequence>
<dbReference type="Pfam" id="PF17857">
    <property type="entry name" value="AAA_lid_1"/>
    <property type="match status" value="1"/>
</dbReference>
<evidence type="ECO:0000259" key="4">
    <source>
        <dbReference type="Pfam" id="PF12780"/>
    </source>
</evidence>
<dbReference type="AlphaFoldDB" id="A0A315W3A6"/>
<feature type="domain" description="Dynein heavy chain AAA module D4" evidence="4">
    <location>
        <begin position="328"/>
        <end position="481"/>
    </location>
</feature>
<dbReference type="Pfam" id="PF12777">
    <property type="entry name" value="MT"/>
    <property type="match status" value="2"/>
</dbReference>
<dbReference type="SUPFAM" id="SSF52540">
    <property type="entry name" value="P-loop containing nucleoside triphosphate hydrolases"/>
    <property type="match status" value="2"/>
</dbReference>
<evidence type="ECO:0008006" key="9">
    <source>
        <dbReference type="Google" id="ProtNLM"/>
    </source>
</evidence>
<keyword evidence="2" id="KW-0175">Coiled coil</keyword>
<proteinExistence type="inferred from homology"/>
<reference evidence="7 8" key="1">
    <citation type="journal article" date="2018" name="G3 (Bethesda)">
        <title>A High-Quality Reference Genome for the Invasive Mosquitofish Gambusia affinis Using a Chicago Library.</title>
        <authorList>
            <person name="Hoffberg S.L."/>
            <person name="Troendle N.J."/>
            <person name="Glenn T.C."/>
            <person name="Mahmud O."/>
            <person name="Louha S."/>
            <person name="Chalopin D."/>
            <person name="Bennetzen J.L."/>
            <person name="Mauricio R."/>
        </authorList>
    </citation>
    <scope>NUCLEOTIDE SEQUENCE [LARGE SCALE GENOMIC DNA]</scope>
    <source>
        <strain evidence="7">NE01/NJP1002.9</strain>
        <tissue evidence="7">Muscle</tissue>
    </source>
</reference>
<dbReference type="Pfam" id="PF12775">
    <property type="entry name" value="AAA_7"/>
    <property type="match status" value="1"/>
</dbReference>
<dbReference type="GO" id="GO:0007018">
    <property type="term" value="P:microtubule-based movement"/>
    <property type="evidence" value="ECO:0007669"/>
    <property type="project" value="InterPro"/>
</dbReference>
<dbReference type="InterPro" id="IPR041589">
    <property type="entry name" value="DNAH3_AAA_lid_1"/>
</dbReference>
<feature type="domain" description="Dynein heavy chain coiled coil stalk" evidence="3">
    <location>
        <begin position="639"/>
        <end position="704"/>
    </location>
</feature>
<dbReference type="Proteomes" id="UP000250572">
    <property type="component" value="Unassembled WGS sequence"/>
</dbReference>
<evidence type="ECO:0000259" key="6">
    <source>
        <dbReference type="Pfam" id="PF17857"/>
    </source>
</evidence>
<feature type="domain" description="Dynein heavy chain ATP-binding dynein motor region" evidence="5">
    <location>
        <begin position="734"/>
        <end position="806"/>
    </location>
</feature>
<name>A0A315W3A6_GAMAF</name>
<evidence type="ECO:0000313" key="7">
    <source>
        <dbReference type="EMBL" id="PWA26229.1"/>
    </source>
</evidence>
<feature type="coiled-coil region" evidence="2">
    <location>
        <begin position="294"/>
        <end position="328"/>
    </location>
</feature>
<evidence type="ECO:0000313" key="8">
    <source>
        <dbReference type="Proteomes" id="UP000250572"/>
    </source>
</evidence>
<dbReference type="Gene3D" id="3.40.50.300">
    <property type="entry name" value="P-loop containing nucleotide triphosphate hydrolases"/>
    <property type="match status" value="3"/>
</dbReference>
<dbReference type="InterPro" id="IPR024743">
    <property type="entry name" value="Dynein_HC_stalk"/>
</dbReference>
<keyword evidence="8" id="KW-1185">Reference proteome</keyword>
<evidence type="ECO:0000259" key="5">
    <source>
        <dbReference type="Pfam" id="PF12781"/>
    </source>
</evidence>
<evidence type="ECO:0000256" key="1">
    <source>
        <dbReference type="ARBA" id="ARBA00008887"/>
    </source>
</evidence>
<feature type="domain" description="Dynein heavy chain 3 AAA+ lid" evidence="6">
    <location>
        <begin position="190"/>
        <end position="249"/>
    </location>
</feature>
<accession>A0A315W3A6</accession>
<feature type="domain" description="Dynein heavy chain coiled coil stalk" evidence="3">
    <location>
        <begin position="495"/>
        <end position="595"/>
    </location>
</feature>
<dbReference type="InterPro" id="IPR024317">
    <property type="entry name" value="Dynein_heavy_chain_D4_dom"/>
</dbReference>
<evidence type="ECO:0000256" key="2">
    <source>
        <dbReference type="SAM" id="Coils"/>
    </source>
</evidence>